<keyword evidence="4 6" id="KW-1133">Transmembrane helix</keyword>
<dbReference type="PANTHER" id="PTHR30238:SF0">
    <property type="entry name" value="THYLAKOID MEMBRANE PROTEIN TERC, CHLOROPLASTIC"/>
    <property type="match status" value="1"/>
</dbReference>
<dbReference type="AlphaFoldDB" id="A0A9D7SWG7"/>
<dbReference type="Pfam" id="PF03741">
    <property type="entry name" value="TerC"/>
    <property type="match status" value="1"/>
</dbReference>
<feature type="transmembrane region" description="Helical" evidence="6">
    <location>
        <begin position="103"/>
        <end position="125"/>
    </location>
</feature>
<dbReference type="GO" id="GO:0016020">
    <property type="term" value="C:membrane"/>
    <property type="evidence" value="ECO:0007669"/>
    <property type="project" value="UniProtKB-SubCell"/>
</dbReference>
<name>A0A9D7SWG7_9BACT</name>
<gene>
    <name evidence="7" type="ORF">IPP15_13760</name>
</gene>
<evidence type="ECO:0000256" key="3">
    <source>
        <dbReference type="ARBA" id="ARBA00022692"/>
    </source>
</evidence>
<feature type="transmembrane region" description="Helical" evidence="6">
    <location>
        <begin position="71"/>
        <end position="91"/>
    </location>
</feature>
<evidence type="ECO:0000313" key="7">
    <source>
        <dbReference type="EMBL" id="MBK9983429.1"/>
    </source>
</evidence>
<feature type="transmembrane region" description="Helical" evidence="6">
    <location>
        <begin position="6"/>
        <end position="26"/>
    </location>
</feature>
<sequence length="341" mass="38779">MTVNELMYLIFGIVILLALGFDLGLISKANKTISIKQAFYQTVFWVTLALGFFVFMWVYDSQVAALEFLSAYMMEWSLSIDNIFVFILIFTAFSVRPKHYGRVLLLGILMAIVFRVIFITVGVTLVERFHWILYLFGAFLVYTGFKMFTSTEDEEFDPLQSKVYKAVKKFLPLTPHDGDGKFIVHENGKRMYTTLFVVVIMLAAIDLVFALDSIPAVMGISRDRMVIYTSNIFALLGLRSLFFLLRSAISKFDYLQQGIAIVLVFIGLKMLLEHWINPYIDKTTQVLISLIFIILCLAGAVLYSMLFQKKGVPKEVDDSDSSSGNSKLKQMDIHAILSLKT</sequence>
<evidence type="ECO:0000256" key="6">
    <source>
        <dbReference type="SAM" id="Phobius"/>
    </source>
</evidence>
<dbReference type="EMBL" id="JADKGY010000020">
    <property type="protein sequence ID" value="MBK9983429.1"/>
    <property type="molecule type" value="Genomic_DNA"/>
</dbReference>
<dbReference type="PANTHER" id="PTHR30238">
    <property type="entry name" value="MEMBRANE BOUND PREDICTED REDOX MODULATOR"/>
    <property type="match status" value="1"/>
</dbReference>
<evidence type="ECO:0000313" key="8">
    <source>
        <dbReference type="Proteomes" id="UP000808337"/>
    </source>
</evidence>
<reference evidence="7 8" key="1">
    <citation type="submission" date="2020-10" db="EMBL/GenBank/DDBJ databases">
        <title>Connecting structure to function with the recovery of over 1000 high-quality activated sludge metagenome-assembled genomes encoding full-length rRNA genes using long-read sequencing.</title>
        <authorList>
            <person name="Singleton C.M."/>
            <person name="Petriglieri F."/>
            <person name="Kristensen J.M."/>
            <person name="Kirkegaard R.H."/>
            <person name="Michaelsen T.Y."/>
            <person name="Andersen M.H."/>
            <person name="Karst S.M."/>
            <person name="Dueholm M.S."/>
            <person name="Nielsen P.H."/>
            <person name="Albertsen M."/>
        </authorList>
    </citation>
    <scope>NUCLEOTIDE SEQUENCE [LARGE SCALE GENOMIC DNA]</scope>
    <source>
        <strain evidence="7">Ribe_18-Q3-R11-54_MAXAC.273</strain>
    </source>
</reference>
<evidence type="ECO:0000256" key="5">
    <source>
        <dbReference type="ARBA" id="ARBA00023136"/>
    </source>
</evidence>
<keyword evidence="3 6" id="KW-0812">Transmembrane</keyword>
<comment type="subcellular location">
    <subcellularLocation>
        <location evidence="1">Membrane</location>
        <topology evidence="1">Multi-pass membrane protein</topology>
    </subcellularLocation>
</comment>
<protein>
    <submittedName>
        <fullName evidence="7">TerC/Alx family metal homeostasis membrane protein</fullName>
    </submittedName>
</protein>
<dbReference type="InterPro" id="IPR005496">
    <property type="entry name" value="Integral_membrane_TerC"/>
</dbReference>
<accession>A0A9D7SWG7</accession>
<feature type="transmembrane region" description="Helical" evidence="6">
    <location>
        <begin position="252"/>
        <end position="272"/>
    </location>
</feature>
<feature type="transmembrane region" description="Helical" evidence="6">
    <location>
        <begin position="226"/>
        <end position="245"/>
    </location>
</feature>
<dbReference type="NCBIfam" id="TIGR03718">
    <property type="entry name" value="R_switched_Alx"/>
    <property type="match status" value="1"/>
</dbReference>
<evidence type="ECO:0000256" key="2">
    <source>
        <dbReference type="ARBA" id="ARBA00007511"/>
    </source>
</evidence>
<evidence type="ECO:0000256" key="1">
    <source>
        <dbReference type="ARBA" id="ARBA00004141"/>
    </source>
</evidence>
<feature type="transmembrane region" description="Helical" evidence="6">
    <location>
        <begin position="38"/>
        <end position="59"/>
    </location>
</feature>
<dbReference type="Proteomes" id="UP000808337">
    <property type="component" value="Unassembled WGS sequence"/>
</dbReference>
<comment type="similarity">
    <text evidence="2">Belongs to the TerC family.</text>
</comment>
<feature type="transmembrane region" description="Helical" evidence="6">
    <location>
        <begin position="131"/>
        <end position="149"/>
    </location>
</feature>
<feature type="transmembrane region" description="Helical" evidence="6">
    <location>
        <begin position="191"/>
        <end position="211"/>
    </location>
</feature>
<dbReference type="InterPro" id="IPR022369">
    <property type="entry name" value="Integral_membrane_TerC_rswitch"/>
</dbReference>
<comment type="caution">
    <text evidence="7">The sequence shown here is derived from an EMBL/GenBank/DDBJ whole genome shotgun (WGS) entry which is preliminary data.</text>
</comment>
<proteinExistence type="inferred from homology"/>
<organism evidence="7 8">
    <name type="scientific">Candidatus Opimibacter skivensis</name>
    <dbReference type="NCBI Taxonomy" id="2982028"/>
    <lineage>
        <taxon>Bacteria</taxon>
        <taxon>Pseudomonadati</taxon>
        <taxon>Bacteroidota</taxon>
        <taxon>Saprospiria</taxon>
        <taxon>Saprospirales</taxon>
        <taxon>Saprospiraceae</taxon>
        <taxon>Candidatus Opimibacter</taxon>
    </lineage>
</organism>
<evidence type="ECO:0000256" key="4">
    <source>
        <dbReference type="ARBA" id="ARBA00022989"/>
    </source>
</evidence>
<keyword evidence="5 6" id="KW-0472">Membrane</keyword>
<feature type="transmembrane region" description="Helical" evidence="6">
    <location>
        <begin position="284"/>
        <end position="306"/>
    </location>
</feature>